<dbReference type="GO" id="GO:0016846">
    <property type="term" value="F:carbon-sulfur lyase activity"/>
    <property type="evidence" value="ECO:0007669"/>
    <property type="project" value="TreeGrafter"/>
</dbReference>
<evidence type="ECO:0000256" key="4">
    <source>
        <dbReference type="RuleBase" id="RU362118"/>
    </source>
</evidence>
<dbReference type="InterPro" id="IPR015424">
    <property type="entry name" value="PyrdxlP-dep_Trfase"/>
</dbReference>
<dbReference type="Gene3D" id="3.90.1150.10">
    <property type="entry name" value="Aspartate Aminotransferase, domain 1"/>
    <property type="match status" value="1"/>
</dbReference>
<comment type="caution">
    <text evidence="5">The sequence shown here is derived from an EMBL/GenBank/DDBJ whole genome shotgun (WGS) entry which is preliminary data.</text>
</comment>
<evidence type="ECO:0000256" key="1">
    <source>
        <dbReference type="ARBA" id="ARBA00001933"/>
    </source>
</evidence>
<accession>A0A8J8JUQ1</accession>
<dbReference type="CDD" id="cd00614">
    <property type="entry name" value="CGS_like"/>
    <property type="match status" value="1"/>
</dbReference>
<dbReference type="InterPro" id="IPR015421">
    <property type="entry name" value="PyrdxlP-dep_Trfase_major"/>
</dbReference>
<dbReference type="GO" id="GO:0009086">
    <property type="term" value="P:methionine biosynthetic process"/>
    <property type="evidence" value="ECO:0007669"/>
    <property type="project" value="UniProtKB-ARBA"/>
</dbReference>
<feature type="modified residue" description="N6-(pyridoxal phosphate)lysine" evidence="3">
    <location>
        <position position="224"/>
    </location>
</feature>
<dbReference type="PROSITE" id="PS00868">
    <property type="entry name" value="CYS_MET_METAB_PP"/>
    <property type="match status" value="1"/>
</dbReference>
<dbReference type="Pfam" id="PF01053">
    <property type="entry name" value="Cys_Met_Meta_PP"/>
    <property type="match status" value="1"/>
</dbReference>
<reference evidence="5" key="1">
    <citation type="submission" date="2019-10" db="EMBL/GenBank/DDBJ databases">
        <title>Draft genome sequence of Panacibacter sp. KCS-6.</title>
        <authorList>
            <person name="Yim K.J."/>
        </authorList>
    </citation>
    <scope>NUCLEOTIDE SEQUENCE</scope>
    <source>
        <strain evidence="5">KCS-6</strain>
    </source>
</reference>
<name>A0A8J8JUQ1_9BACT</name>
<dbReference type="GO" id="GO:0005737">
    <property type="term" value="C:cytoplasm"/>
    <property type="evidence" value="ECO:0007669"/>
    <property type="project" value="TreeGrafter"/>
</dbReference>
<dbReference type="RefSeq" id="WP_171607733.1">
    <property type="nucleotide sequence ID" value="NZ_WHPF01000006.1"/>
</dbReference>
<dbReference type="Gene3D" id="3.40.640.10">
    <property type="entry name" value="Type I PLP-dependent aspartate aminotransferase-like (Major domain)"/>
    <property type="match status" value="1"/>
</dbReference>
<comment type="cofactor">
    <cofactor evidence="1 4">
        <name>pyridoxal 5'-phosphate</name>
        <dbReference type="ChEBI" id="CHEBI:597326"/>
    </cofactor>
</comment>
<evidence type="ECO:0000256" key="3">
    <source>
        <dbReference type="PIRSR" id="PIRSR001434-2"/>
    </source>
</evidence>
<dbReference type="InterPro" id="IPR000277">
    <property type="entry name" value="Cys/Met-Metab_PyrdxlP-dep_enz"/>
</dbReference>
<comment type="similarity">
    <text evidence="4">Belongs to the trans-sulfuration enzymes family.</text>
</comment>
<dbReference type="SUPFAM" id="SSF53383">
    <property type="entry name" value="PLP-dependent transferases"/>
    <property type="match status" value="1"/>
</dbReference>
<dbReference type="EMBL" id="WHPF01000006">
    <property type="protein sequence ID" value="NNV55804.1"/>
    <property type="molecule type" value="Genomic_DNA"/>
</dbReference>
<organism evidence="5 6">
    <name type="scientific">Limnovirga soli</name>
    <dbReference type="NCBI Taxonomy" id="2656915"/>
    <lineage>
        <taxon>Bacteria</taxon>
        <taxon>Pseudomonadati</taxon>
        <taxon>Bacteroidota</taxon>
        <taxon>Chitinophagia</taxon>
        <taxon>Chitinophagales</taxon>
        <taxon>Chitinophagaceae</taxon>
        <taxon>Limnovirga</taxon>
    </lineage>
</organism>
<keyword evidence="6" id="KW-1185">Reference proteome</keyword>
<dbReference type="Proteomes" id="UP000598971">
    <property type="component" value="Unassembled WGS sequence"/>
</dbReference>
<dbReference type="PANTHER" id="PTHR11808">
    <property type="entry name" value="TRANS-SULFURATION ENZYME FAMILY MEMBER"/>
    <property type="match status" value="1"/>
</dbReference>
<sequence>MAKKSPLFKGISSVAIHAGNKSFAENAHLSPIYASSTFTFDTADQGMQRFAGTEEGYIYSRWGNPSFTVAEDTIAALEAFNITGADGNPLQLKALLHASGQAAMTTLFLSNLAAGDKILSHYSLYGGTHELLHKVLAQNNIQPVIADMRDINKVEEAFNQHPEIKLVHIETPANPTIQCVDIEAVAVMAKARNIIVSVDNTFATPYLQQPFKYPVDFVFHSTTKFLNGHGTAIGGVLLGRDLEFMHTKATKWHRLLGGNSNPFDAFLLTLGMKTLEIRMQRHCANAEAVVAFLSTHPAVGNINYNGLPSHPDYTTAKKQMRHPGAMTSFELKGGLQAGKQFIDALQMCVRAVSLGTVDTLISHPASMTHYGVTREERLRFGITDGLVRMSVGMENIEDILADLEQALHAVV</sequence>
<dbReference type="FunFam" id="3.90.1150.10:FF:000033">
    <property type="entry name" value="Cystathionine gamma-synthase"/>
    <property type="match status" value="1"/>
</dbReference>
<proteinExistence type="inferred from homology"/>
<protein>
    <submittedName>
        <fullName evidence="5">Cystathionine gamma-synthase</fullName>
    </submittedName>
</protein>
<gene>
    <name evidence="5" type="ORF">GD597_10065</name>
</gene>
<dbReference type="FunFam" id="3.40.640.10:FF:000046">
    <property type="entry name" value="Cystathionine gamma-lyase"/>
    <property type="match status" value="1"/>
</dbReference>
<dbReference type="PIRSF" id="PIRSF001434">
    <property type="entry name" value="CGS"/>
    <property type="match status" value="1"/>
</dbReference>
<keyword evidence="2 3" id="KW-0663">Pyridoxal phosphate</keyword>
<dbReference type="PANTHER" id="PTHR11808:SF80">
    <property type="entry name" value="CYSTATHIONINE GAMMA-LYASE"/>
    <property type="match status" value="1"/>
</dbReference>
<dbReference type="InterPro" id="IPR054542">
    <property type="entry name" value="Cys_met_metab_PP"/>
</dbReference>
<evidence type="ECO:0000313" key="6">
    <source>
        <dbReference type="Proteomes" id="UP000598971"/>
    </source>
</evidence>
<dbReference type="InterPro" id="IPR015422">
    <property type="entry name" value="PyrdxlP-dep_Trfase_small"/>
</dbReference>
<evidence type="ECO:0000256" key="2">
    <source>
        <dbReference type="ARBA" id="ARBA00022898"/>
    </source>
</evidence>
<dbReference type="AlphaFoldDB" id="A0A8J8JUQ1"/>
<dbReference type="GO" id="GO:0030170">
    <property type="term" value="F:pyridoxal phosphate binding"/>
    <property type="evidence" value="ECO:0007669"/>
    <property type="project" value="InterPro"/>
</dbReference>
<evidence type="ECO:0000313" key="5">
    <source>
        <dbReference type="EMBL" id="NNV55804.1"/>
    </source>
</evidence>
<dbReference type="GO" id="GO:0019346">
    <property type="term" value="P:transsulfuration"/>
    <property type="evidence" value="ECO:0007669"/>
    <property type="project" value="InterPro"/>
</dbReference>